<dbReference type="InterPro" id="IPR019999">
    <property type="entry name" value="Anth_synth_I-like"/>
</dbReference>
<keyword evidence="2" id="KW-0032">Aminotransferase</keyword>
<reference evidence="2" key="1">
    <citation type="submission" date="2021-06" db="EMBL/GenBank/DDBJ databases">
        <title>Paracoccus bacterium XHP0099 sp. nov., isolated from the surface waters of the Yellow Sea.</title>
        <authorList>
            <person name="Xue H."/>
            <person name="Zhang D."/>
        </authorList>
    </citation>
    <scope>NUCLEOTIDE SEQUENCE</scope>
    <source>
        <strain evidence="2">XHP0099</strain>
    </source>
</reference>
<dbReference type="EMBL" id="JAHKNG010000017">
    <property type="protein sequence ID" value="MBU3030676.1"/>
    <property type="molecule type" value="Genomic_DNA"/>
</dbReference>
<accession>A0ABS6AJA3</accession>
<dbReference type="EC" id="2.6.1.85" evidence="2"/>
<dbReference type="PANTHER" id="PTHR11236:SF50">
    <property type="entry name" value="AMINODEOXYCHORISMATE SYNTHASE COMPONENT 1"/>
    <property type="match status" value="1"/>
</dbReference>
<dbReference type="RefSeq" id="WP_216033350.1">
    <property type="nucleotide sequence ID" value="NZ_JAHKNG010000017.1"/>
</dbReference>
<evidence type="ECO:0000259" key="1">
    <source>
        <dbReference type="Pfam" id="PF00425"/>
    </source>
</evidence>
<dbReference type="NCBIfam" id="NF005698">
    <property type="entry name" value="PRK07508.1"/>
    <property type="match status" value="1"/>
</dbReference>
<protein>
    <submittedName>
        <fullName evidence="2">Aminodeoxychorismate synthase component I</fullName>
        <ecNumber evidence="2">2.6.1.85</ecNumber>
    </submittedName>
</protein>
<dbReference type="InterPro" id="IPR015890">
    <property type="entry name" value="Chorismate_C"/>
</dbReference>
<feature type="domain" description="Chorismate-utilising enzyme C-terminal" evidence="1">
    <location>
        <begin position="110"/>
        <end position="365"/>
    </location>
</feature>
<proteinExistence type="predicted"/>
<dbReference type="GO" id="GO:0046820">
    <property type="term" value="F:4-amino-4-deoxychorismate synthase activity"/>
    <property type="evidence" value="ECO:0007669"/>
    <property type="project" value="UniProtKB-EC"/>
</dbReference>
<organism evidence="2 3">
    <name type="scientific">Paracoccus marinaquae</name>
    <dbReference type="NCBI Taxonomy" id="2841926"/>
    <lineage>
        <taxon>Bacteria</taxon>
        <taxon>Pseudomonadati</taxon>
        <taxon>Pseudomonadota</taxon>
        <taxon>Alphaproteobacteria</taxon>
        <taxon>Rhodobacterales</taxon>
        <taxon>Paracoccaceae</taxon>
        <taxon>Paracoccus</taxon>
    </lineage>
</organism>
<keyword evidence="2" id="KW-0808">Transferase</keyword>
<dbReference type="InterPro" id="IPR005802">
    <property type="entry name" value="ADC_synth_comp_1"/>
</dbReference>
<comment type="caution">
    <text evidence="2">The sequence shown here is derived from an EMBL/GenBank/DDBJ whole genome shotgun (WGS) entry which is preliminary data.</text>
</comment>
<name>A0ABS6AJA3_9RHOB</name>
<dbReference type="Proteomes" id="UP001166191">
    <property type="component" value="Unassembled WGS sequence"/>
</dbReference>
<dbReference type="NCBIfam" id="TIGR00553">
    <property type="entry name" value="pabB"/>
    <property type="match status" value="1"/>
</dbReference>
<dbReference type="Pfam" id="PF00425">
    <property type="entry name" value="Chorismate_bind"/>
    <property type="match status" value="1"/>
</dbReference>
<gene>
    <name evidence="2" type="ORF">KNW02_11180</name>
</gene>
<evidence type="ECO:0000313" key="3">
    <source>
        <dbReference type="Proteomes" id="UP001166191"/>
    </source>
</evidence>
<keyword evidence="3" id="KW-1185">Reference proteome</keyword>
<evidence type="ECO:0000313" key="2">
    <source>
        <dbReference type="EMBL" id="MBU3030676.1"/>
    </source>
</evidence>
<sequence>MTAQVRFDRGPVPGGTLFADPQALIRADDPAGVPAALAAMEAAQTRGHWLAGYLSYELGHALTPKLAPLMLPARDVPLILMGVFDRPRPAPALPAPDGVHIDAPRPLWSRDRYDRAIRAVHDYIEAGDTYQINLTFPMEASVAGDPLAIYAALAARQPVGEGAFVDLGGPAVLSRSPELFFAVDEARRIETRPMKGTAPRGTTPAHDAALAAALAASEKDRAENLMIVDLLRNDISRVCLPGSVRVPRLFEIEPYVTVHQMTSTVTGQLADSASLSKILCALFPCGSITGAPKIRAMEIIAELEDTPRGVYCGAIGWIDPAGPMRFSVAIRSPLMMRPGLLRLNVGGGIVHDSRAGPEWEEALCKSAFMNLSPKA</sequence>
<dbReference type="PANTHER" id="PTHR11236">
    <property type="entry name" value="AMINOBENZOATE/ANTHRANILATE SYNTHASE"/>
    <property type="match status" value="1"/>
</dbReference>